<dbReference type="Gene3D" id="3.20.20.140">
    <property type="entry name" value="Metal-dependent hydrolases"/>
    <property type="match status" value="1"/>
</dbReference>
<dbReference type="OrthoDB" id="9765462at2"/>
<evidence type="ECO:0000313" key="8">
    <source>
        <dbReference type="Proteomes" id="UP000095544"/>
    </source>
</evidence>
<dbReference type="PANTHER" id="PTHR11647:SF1">
    <property type="entry name" value="COLLAPSIN RESPONSE MEDIATOR PROTEIN"/>
    <property type="match status" value="1"/>
</dbReference>
<dbReference type="Proteomes" id="UP000095544">
    <property type="component" value="Unassembled WGS sequence"/>
</dbReference>
<protein>
    <submittedName>
        <fullName evidence="7">D-hydantoinase</fullName>
        <ecNumber evidence="7">3.5.2.-</ecNumber>
    </submittedName>
</protein>
<dbReference type="Gene3D" id="2.30.40.10">
    <property type="entry name" value="Urease, subunit C, domain 1"/>
    <property type="match status" value="1"/>
</dbReference>
<keyword evidence="4 7" id="KW-0378">Hydrolase</keyword>
<evidence type="ECO:0000256" key="5">
    <source>
        <dbReference type="PIRSR" id="PIRSR611778-50"/>
    </source>
</evidence>
<dbReference type="InterPro" id="IPR050378">
    <property type="entry name" value="Metallo-dep_Hydrolases_sf"/>
</dbReference>
<dbReference type="NCBIfam" id="TIGR02033">
    <property type="entry name" value="D-hydantoinase"/>
    <property type="match status" value="1"/>
</dbReference>
<reference evidence="7 8" key="1">
    <citation type="submission" date="2015-09" db="EMBL/GenBank/DDBJ databases">
        <authorList>
            <consortium name="Pathogen Informatics"/>
        </authorList>
    </citation>
    <scope>NUCLEOTIDE SEQUENCE [LARGE SCALE GENOMIC DNA]</scope>
    <source>
        <strain evidence="7 8">2789STDY5834876</strain>
    </source>
</reference>
<evidence type="ECO:0000259" key="6">
    <source>
        <dbReference type="Pfam" id="PF01979"/>
    </source>
</evidence>
<dbReference type="PANTHER" id="PTHR11647">
    <property type="entry name" value="HYDRANTOINASE/DIHYDROPYRIMIDINASE FAMILY MEMBER"/>
    <property type="match status" value="1"/>
</dbReference>
<comment type="cofactor">
    <cofactor evidence="1">
        <name>Zn(2+)</name>
        <dbReference type="ChEBI" id="CHEBI:29105"/>
    </cofactor>
</comment>
<dbReference type="RefSeq" id="WP_055152461.1">
    <property type="nucleotide sequence ID" value="NZ_CYZU01000011.1"/>
</dbReference>
<dbReference type="AlphaFoldDB" id="A0A174D6A9"/>
<feature type="modified residue" description="N6-carboxylysine" evidence="5">
    <location>
        <position position="149"/>
    </location>
</feature>
<accession>A0A174D6A9</accession>
<evidence type="ECO:0000313" key="7">
    <source>
        <dbReference type="EMBL" id="CUO21074.1"/>
    </source>
</evidence>
<dbReference type="InterPro" id="IPR006680">
    <property type="entry name" value="Amidohydro-rel"/>
</dbReference>
<dbReference type="STRING" id="39482.ERS852491_01574"/>
<sequence>MKRLFKGGIIVSGEGQKKLDILVKGEKILAVGENLEFRDAEIEDVRGKYLFPGFIDAHTHMALEVSNTITADKFDTGTKAEIAGGTTCIIDFATQNKGETLARALDNWHQKADGHSSCDYAFHLALSDWNENVGRELEQVVAEGISSFKLYMTYDNMVVDDKTMYEILSRLKELGGIAGVHCENKGIIDARLEEVLQKKGNRRDVSDYPGTRPPAAEAEAINRLLKIAKCVDTPVIVVHLSSAEGYREIQRARDEGQTVYVETCPQYLLMDDSKYSLPDGEGRKYMIAPPLRRKKNQEVLWKALTEGRIQTICTDHCSFNLEQKSAGIEDFSLTPCGMPGAEERPGLIYQFGVNEGRITIEQMCKYLSENPAKLYHMYPQKGTLSPGSDADIVVWNPDTEWILSKESQQTNIDYCPMEGTKIKGRAEKVFLRGRLIAENGEIKIENAGQYIKHGVTKEADN</sequence>
<dbReference type="CDD" id="cd01314">
    <property type="entry name" value="D-HYD"/>
    <property type="match status" value="1"/>
</dbReference>
<dbReference type="EC" id="3.5.2.-" evidence="7"/>
<dbReference type="GO" id="GO:0046872">
    <property type="term" value="F:metal ion binding"/>
    <property type="evidence" value="ECO:0007669"/>
    <property type="project" value="UniProtKB-KW"/>
</dbReference>
<evidence type="ECO:0000256" key="2">
    <source>
        <dbReference type="ARBA" id="ARBA00008829"/>
    </source>
</evidence>
<dbReference type="EMBL" id="CYZU01000011">
    <property type="protein sequence ID" value="CUO21074.1"/>
    <property type="molecule type" value="Genomic_DNA"/>
</dbReference>
<evidence type="ECO:0000256" key="4">
    <source>
        <dbReference type="ARBA" id="ARBA00022801"/>
    </source>
</evidence>
<keyword evidence="3" id="KW-0479">Metal-binding</keyword>
<organism evidence="7 8">
    <name type="scientific">Faecalicatena contorta</name>
    <dbReference type="NCBI Taxonomy" id="39482"/>
    <lineage>
        <taxon>Bacteria</taxon>
        <taxon>Bacillati</taxon>
        <taxon>Bacillota</taxon>
        <taxon>Clostridia</taxon>
        <taxon>Lachnospirales</taxon>
        <taxon>Lachnospiraceae</taxon>
        <taxon>Faecalicatena</taxon>
    </lineage>
</organism>
<comment type="similarity">
    <text evidence="2">Belongs to the metallo-dependent hydrolases superfamily. Hydantoinase/dihydropyrimidinase family.</text>
</comment>
<gene>
    <name evidence="7" type="ORF">ERS852491_01574</name>
</gene>
<feature type="domain" description="Amidohydrolase-related" evidence="6">
    <location>
        <begin position="49"/>
        <end position="435"/>
    </location>
</feature>
<proteinExistence type="inferred from homology"/>
<dbReference type="FunFam" id="3.20.20.140:FF:000174">
    <property type="entry name" value="Dihydropyrimidinase-related protein 2"/>
    <property type="match status" value="1"/>
</dbReference>
<dbReference type="SUPFAM" id="SSF51556">
    <property type="entry name" value="Metallo-dependent hydrolases"/>
    <property type="match status" value="1"/>
</dbReference>
<dbReference type="SUPFAM" id="SSF51338">
    <property type="entry name" value="Composite domain of metallo-dependent hydrolases"/>
    <property type="match status" value="1"/>
</dbReference>
<dbReference type="InterPro" id="IPR011778">
    <property type="entry name" value="Hydantoinase/dihydroPyrase"/>
</dbReference>
<dbReference type="InterPro" id="IPR011059">
    <property type="entry name" value="Metal-dep_hydrolase_composite"/>
</dbReference>
<evidence type="ECO:0000256" key="1">
    <source>
        <dbReference type="ARBA" id="ARBA00001947"/>
    </source>
</evidence>
<comment type="PTM">
    <text evidence="5">Carbamylation allows a single lysine to coordinate two divalent metal cations.</text>
</comment>
<name>A0A174D6A9_9FIRM</name>
<dbReference type="Pfam" id="PF01979">
    <property type="entry name" value="Amidohydro_1"/>
    <property type="match status" value="1"/>
</dbReference>
<evidence type="ECO:0000256" key="3">
    <source>
        <dbReference type="ARBA" id="ARBA00022723"/>
    </source>
</evidence>
<dbReference type="InterPro" id="IPR032466">
    <property type="entry name" value="Metal_Hydrolase"/>
</dbReference>
<dbReference type="GO" id="GO:0005829">
    <property type="term" value="C:cytosol"/>
    <property type="evidence" value="ECO:0007669"/>
    <property type="project" value="TreeGrafter"/>
</dbReference>
<dbReference type="GO" id="GO:0016812">
    <property type="term" value="F:hydrolase activity, acting on carbon-nitrogen (but not peptide) bonds, in cyclic amides"/>
    <property type="evidence" value="ECO:0007669"/>
    <property type="project" value="TreeGrafter"/>
</dbReference>